<evidence type="ECO:0000313" key="7">
    <source>
        <dbReference type="Proteomes" id="UP001217417"/>
    </source>
</evidence>
<evidence type="ECO:0000256" key="4">
    <source>
        <dbReference type="ARBA" id="ARBA00023136"/>
    </source>
</evidence>
<evidence type="ECO:0000256" key="3">
    <source>
        <dbReference type="ARBA" id="ARBA00022989"/>
    </source>
</evidence>
<feature type="transmembrane region" description="Helical" evidence="5">
    <location>
        <begin position="45"/>
        <end position="63"/>
    </location>
</feature>
<feature type="transmembrane region" description="Helical" evidence="5">
    <location>
        <begin position="6"/>
        <end position="24"/>
    </location>
</feature>
<feature type="transmembrane region" description="Helical" evidence="5">
    <location>
        <begin position="171"/>
        <end position="191"/>
    </location>
</feature>
<evidence type="ECO:0000313" key="6">
    <source>
        <dbReference type="EMBL" id="KAJ8097785.1"/>
    </source>
</evidence>
<comment type="subcellular location">
    <subcellularLocation>
        <location evidence="1">Membrane</location>
        <topology evidence="1">Multi-pass membrane protein</topology>
    </subcellularLocation>
</comment>
<feature type="transmembrane region" description="Helical" evidence="5">
    <location>
        <begin position="211"/>
        <end position="231"/>
    </location>
</feature>
<dbReference type="GeneID" id="80880794"/>
<dbReference type="Proteomes" id="UP001217417">
    <property type="component" value="Unassembled WGS sequence"/>
</dbReference>
<feature type="transmembrane region" description="Helical" evidence="5">
    <location>
        <begin position="135"/>
        <end position="159"/>
    </location>
</feature>
<dbReference type="InterPro" id="IPR051415">
    <property type="entry name" value="LAAT-1"/>
</dbReference>
<proteinExistence type="predicted"/>
<dbReference type="InterPro" id="IPR006603">
    <property type="entry name" value="PQ-loop_rpt"/>
</dbReference>
<evidence type="ECO:0000256" key="1">
    <source>
        <dbReference type="ARBA" id="ARBA00004141"/>
    </source>
</evidence>
<dbReference type="AlphaFoldDB" id="A0AAD7QMM5"/>
<accession>A0AAD7QMM5</accession>
<dbReference type="RefSeq" id="XP_056041235.1">
    <property type="nucleotide sequence ID" value="XM_056185628.1"/>
</dbReference>
<feature type="transmembrane region" description="Helical" evidence="5">
    <location>
        <begin position="100"/>
        <end position="123"/>
    </location>
</feature>
<dbReference type="SMART" id="SM00679">
    <property type="entry name" value="CTNS"/>
    <property type="match status" value="2"/>
</dbReference>
<reference evidence="6" key="1">
    <citation type="submission" date="2023-03" db="EMBL/GenBank/DDBJ databases">
        <title>Near-Complete genome sequence of Lipomyces tetrasporous NRRL Y-64009, an oleaginous yeast capable of growing on lignocellulosic hydrolysates.</title>
        <authorList>
            <consortium name="Lawrence Berkeley National Laboratory"/>
            <person name="Jagtap S.S."/>
            <person name="Liu J.-J."/>
            <person name="Walukiewicz H.E."/>
            <person name="Pangilinan J."/>
            <person name="Lipzen A."/>
            <person name="Ahrendt S."/>
            <person name="Koriabine M."/>
            <person name="Cobaugh K."/>
            <person name="Salamov A."/>
            <person name="Yoshinaga Y."/>
            <person name="Ng V."/>
            <person name="Daum C."/>
            <person name="Grigoriev I.V."/>
            <person name="Slininger P.J."/>
            <person name="Dien B.S."/>
            <person name="Jin Y.-S."/>
            <person name="Rao C.V."/>
        </authorList>
    </citation>
    <scope>NUCLEOTIDE SEQUENCE</scope>
    <source>
        <strain evidence="6">NRRL Y-64009</strain>
    </source>
</reference>
<keyword evidence="2 5" id="KW-0812">Transmembrane</keyword>
<keyword evidence="7" id="KW-1185">Reference proteome</keyword>
<organism evidence="6 7">
    <name type="scientific">Lipomyces tetrasporus</name>
    <dbReference type="NCBI Taxonomy" id="54092"/>
    <lineage>
        <taxon>Eukaryota</taxon>
        <taxon>Fungi</taxon>
        <taxon>Dikarya</taxon>
        <taxon>Ascomycota</taxon>
        <taxon>Saccharomycotina</taxon>
        <taxon>Lipomycetes</taxon>
        <taxon>Lipomycetales</taxon>
        <taxon>Lipomycetaceae</taxon>
        <taxon>Lipomyces</taxon>
    </lineage>
</organism>
<name>A0AAD7QMM5_9ASCO</name>
<evidence type="ECO:0000256" key="5">
    <source>
        <dbReference type="SAM" id="Phobius"/>
    </source>
</evidence>
<sequence>MTDNDYNNKVATALGTIGTILWCVQLLPQIYTNYRRKSTEGLPQLMLLLWAFAGVLFGMYFLIQRPNVPLMIQPEVFTFLSLVTWAQCLYYGSRFSFIKTLVIVSLTGAFSAGLQVAVIISLQNSALCDSNKTSICWPLLLIGIIAALLIVIGLVPPYFELWRRQGQVVGINFFFLAIDSTGAILSFASLLFPQTDEDGNPEQNDYLGMVLYLLVPFMEAGIVASHFVWWLRIGRYLERTDTDVEKSRSLSEGAVKQVERQ</sequence>
<gene>
    <name evidence="6" type="ORF">POJ06DRAFT_22160</name>
</gene>
<keyword evidence="3 5" id="KW-1133">Transmembrane helix</keyword>
<dbReference type="GO" id="GO:0016020">
    <property type="term" value="C:membrane"/>
    <property type="evidence" value="ECO:0007669"/>
    <property type="project" value="UniProtKB-SubCell"/>
</dbReference>
<evidence type="ECO:0000256" key="2">
    <source>
        <dbReference type="ARBA" id="ARBA00022692"/>
    </source>
</evidence>
<protein>
    <submittedName>
        <fullName evidence="6">PQ loop repeat-domain-containing protein</fullName>
    </submittedName>
</protein>
<dbReference type="EMBL" id="JARPMG010000010">
    <property type="protein sequence ID" value="KAJ8097785.1"/>
    <property type="molecule type" value="Genomic_DNA"/>
</dbReference>
<dbReference type="Pfam" id="PF04193">
    <property type="entry name" value="PQ-loop"/>
    <property type="match status" value="1"/>
</dbReference>
<dbReference type="PANTHER" id="PTHR16201">
    <property type="entry name" value="SEVEN TRANSMEMBRANE PROTEIN 1-RELATED"/>
    <property type="match status" value="1"/>
</dbReference>
<feature type="transmembrane region" description="Helical" evidence="5">
    <location>
        <begin position="75"/>
        <end position="93"/>
    </location>
</feature>
<dbReference type="Gene3D" id="1.20.1280.290">
    <property type="match status" value="1"/>
</dbReference>
<dbReference type="PANTHER" id="PTHR16201:SF37">
    <property type="entry name" value="PQ-LOOP REPEAT-CONTAINING PROTEIN"/>
    <property type="match status" value="1"/>
</dbReference>
<comment type="caution">
    <text evidence="6">The sequence shown here is derived from an EMBL/GenBank/DDBJ whole genome shotgun (WGS) entry which is preliminary data.</text>
</comment>
<keyword evidence="4 5" id="KW-0472">Membrane</keyword>